<feature type="domain" description="Transposase IS4-like" evidence="1">
    <location>
        <begin position="60"/>
        <end position="258"/>
    </location>
</feature>
<dbReference type="InterPro" id="IPR002559">
    <property type="entry name" value="Transposase_11"/>
</dbReference>
<evidence type="ECO:0000259" key="1">
    <source>
        <dbReference type="Pfam" id="PF01609"/>
    </source>
</evidence>
<dbReference type="Proteomes" id="UP000020681">
    <property type="component" value="Unassembled WGS sequence"/>
</dbReference>
<reference evidence="2 3" key="1">
    <citation type="submission" date="2014-01" db="EMBL/GenBank/DDBJ databases">
        <authorList>
            <person name="Dobos K."/>
            <person name="Lenaerts A."/>
            <person name="Ordway D."/>
            <person name="DeGroote M.A."/>
            <person name="Parker T."/>
            <person name="Sizemore C."/>
            <person name="Tallon L.J."/>
            <person name="Sadzewicz L.K."/>
            <person name="Sengamalay N."/>
            <person name="Fraser C.M."/>
            <person name="Hine E."/>
            <person name="Shefchek K.A."/>
            <person name="Das S.P."/>
            <person name="Tettelin H."/>
        </authorList>
    </citation>
    <scope>NUCLEOTIDE SEQUENCE [LARGE SCALE GENOMIC DNA]</scope>
    <source>
        <strain evidence="2 3">Harvey</strain>
    </source>
</reference>
<dbReference type="EMBL" id="JAOL01000063">
    <property type="protein sequence ID" value="EUA93255.1"/>
    <property type="molecule type" value="Genomic_DNA"/>
</dbReference>
<comment type="caution">
    <text evidence="2">The sequence shown here is derived from an EMBL/GenBank/DDBJ whole genome shotgun (WGS) entry which is preliminary data.</text>
</comment>
<dbReference type="InterPro" id="IPR051698">
    <property type="entry name" value="Transposase_11-like"/>
</dbReference>
<gene>
    <name evidence="2" type="ORF">I551_0267</name>
</gene>
<name>A0ABP3ATJ8_MYCUL</name>
<dbReference type="Pfam" id="PF01609">
    <property type="entry name" value="DDE_Tnp_1"/>
    <property type="match status" value="1"/>
</dbReference>
<evidence type="ECO:0000313" key="2">
    <source>
        <dbReference type="EMBL" id="EUA93255.1"/>
    </source>
</evidence>
<sequence length="275" mass="30867">MSRLDPPTSTPGWAVISLHTWPAATPVDWCRSRWTADAAWCFTRQSDSHASRVGVRPPCRLVLGQLAVAEKSNEIPCVRALLTLLPDNLRWLVTVDAMHTQVVTAKLICATLKSHYLMIVKSNQAKILARITALPGPRCRSRYRRLPRHGRVKTRTLQIITAARGIGFPYAKQIIRITRERLITATDQRSVEVVYAICSLPFEHARPTAIMTWMRQHCGIENSLHWIRDVTFDEDRQRPHTGNGAQVLATLRNTAINLHRLNGATTSPKPAGSPL</sequence>
<evidence type="ECO:0000313" key="3">
    <source>
        <dbReference type="Proteomes" id="UP000020681"/>
    </source>
</evidence>
<proteinExistence type="predicted"/>
<protein>
    <submittedName>
        <fullName evidence="2">Transposase DDE domain protein</fullName>
    </submittedName>
</protein>
<accession>A0ABP3ATJ8</accession>
<organism evidence="2 3">
    <name type="scientific">Mycobacterium ulcerans str. Harvey</name>
    <dbReference type="NCBI Taxonomy" id="1299332"/>
    <lineage>
        <taxon>Bacteria</taxon>
        <taxon>Bacillati</taxon>
        <taxon>Actinomycetota</taxon>
        <taxon>Actinomycetes</taxon>
        <taxon>Mycobacteriales</taxon>
        <taxon>Mycobacteriaceae</taxon>
        <taxon>Mycobacterium</taxon>
        <taxon>Mycobacterium ulcerans group</taxon>
    </lineage>
</organism>
<dbReference type="InterPro" id="IPR047647">
    <property type="entry name" value="ISAs1_transpos"/>
</dbReference>
<dbReference type="NCBIfam" id="NF033564">
    <property type="entry name" value="transpos_ISAs1"/>
    <property type="match status" value="1"/>
</dbReference>
<dbReference type="PANTHER" id="PTHR30298:SF0">
    <property type="entry name" value="PROTEIN YBFL-RELATED"/>
    <property type="match status" value="1"/>
</dbReference>
<keyword evidence="3" id="KW-1185">Reference proteome</keyword>
<dbReference type="PANTHER" id="PTHR30298">
    <property type="entry name" value="H REPEAT-ASSOCIATED PREDICTED TRANSPOSASE"/>
    <property type="match status" value="1"/>
</dbReference>